<organism evidence="6 7">
    <name type="scientific">Mycobacterium novum</name>
    <dbReference type="NCBI Taxonomy" id="2492438"/>
    <lineage>
        <taxon>Bacteria</taxon>
        <taxon>Bacillati</taxon>
        <taxon>Actinomycetota</taxon>
        <taxon>Actinomycetes</taxon>
        <taxon>Mycobacteriales</taxon>
        <taxon>Mycobacteriaceae</taxon>
        <taxon>Mycobacterium</taxon>
    </lineage>
</organism>
<accession>A0A7I7JTB2</accession>
<comment type="subcellular location">
    <subcellularLocation>
        <location evidence="1">Membrane</location>
        <topology evidence="1">Multi-pass membrane protein</topology>
    </subcellularLocation>
</comment>
<sequence>MFMSATNLGSAALSERLKDPLFEAYFLLRTLFTVAPILFGLDKFFNLLTHVPGGAGPSHWDKYLAGWINDILPGNGDQAMYLIGVIEIVAGVLVAVVPRIGAWVVAAWLAGIIVDLLTLSGYYDVALRDFGLLVAAVVLARLAQAVHVRRVT</sequence>
<evidence type="ECO:0000256" key="3">
    <source>
        <dbReference type="ARBA" id="ARBA00022989"/>
    </source>
</evidence>
<evidence type="ECO:0000313" key="7">
    <source>
        <dbReference type="Proteomes" id="UP000466997"/>
    </source>
</evidence>
<evidence type="ECO:0008006" key="8">
    <source>
        <dbReference type="Google" id="ProtNLM"/>
    </source>
</evidence>
<dbReference type="Pfam" id="PF07681">
    <property type="entry name" value="DoxX"/>
    <property type="match status" value="1"/>
</dbReference>
<dbReference type="InterPro" id="IPR032808">
    <property type="entry name" value="DoxX"/>
</dbReference>
<name>A0A7I7JTB2_9MYCO</name>
<dbReference type="EMBL" id="AP022562">
    <property type="protein sequence ID" value="BBX14569.1"/>
    <property type="molecule type" value="Genomic_DNA"/>
</dbReference>
<feature type="transmembrane region" description="Helical" evidence="5">
    <location>
        <begin position="21"/>
        <end position="41"/>
    </location>
</feature>
<evidence type="ECO:0000256" key="2">
    <source>
        <dbReference type="ARBA" id="ARBA00022692"/>
    </source>
</evidence>
<protein>
    <recommendedName>
        <fullName evidence="8">DoxX family membrane protein</fullName>
    </recommendedName>
</protein>
<dbReference type="KEGG" id="mnm:MNVM_36500"/>
<keyword evidence="7" id="KW-1185">Reference proteome</keyword>
<gene>
    <name evidence="6" type="ORF">MNVM_36500</name>
</gene>
<feature type="transmembrane region" description="Helical" evidence="5">
    <location>
        <begin position="79"/>
        <end position="97"/>
    </location>
</feature>
<dbReference type="AlphaFoldDB" id="A0A7I7JTB2"/>
<evidence type="ECO:0000313" key="6">
    <source>
        <dbReference type="EMBL" id="BBX14569.1"/>
    </source>
</evidence>
<proteinExistence type="predicted"/>
<keyword evidence="3 5" id="KW-1133">Transmembrane helix</keyword>
<dbReference type="Proteomes" id="UP000466997">
    <property type="component" value="Chromosome"/>
</dbReference>
<reference evidence="6 7" key="1">
    <citation type="journal article" date="2019" name="Emerg. Microbes Infect.">
        <title>Comprehensive subspecies identification of 175 nontuberculous mycobacteria species based on 7547 genomic profiles.</title>
        <authorList>
            <person name="Matsumoto Y."/>
            <person name="Kinjo T."/>
            <person name="Motooka D."/>
            <person name="Nabeya D."/>
            <person name="Jung N."/>
            <person name="Uechi K."/>
            <person name="Horii T."/>
            <person name="Iida T."/>
            <person name="Fujita J."/>
            <person name="Nakamura S."/>
        </authorList>
    </citation>
    <scope>NUCLEOTIDE SEQUENCE [LARGE SCALE GENOMIC DNA]</scope>
    <source>
        <strain evidence="6 7">JCM 6391</strain>
    </source>
</reference>
<evidence type="ECO:0000256" key="5">
    <source>
        <dbReference type="SAM" id="Phobius"/>
    </source>
</evidence>
<keyword evidence="4 5" id="KW-0472">Membrane</keyword>
<feature type="transmembrane region" description="Helical" evidence="5">
    <location>
        <begin position="104"/>
        <end position="123"/>
    </location>
</feature>
<evidence type="ECO:0000256" key="4">
    <source>
        <dbReference type="ARBA" id="ARBA00023136"/>
    </source>
</evidence>
<evidence type="ECO:0000256" key="1">
    <source>
        <dbReference type="ARBA" id="ARBA00004141"/>
    </source>
</evidence>
<keyword evidence="2 5" id="KW-0812">Transmembrane</keyword>